<dbReference type="Proteomes" id="UP001601992">
    <property type="component" value="Unassembled WGS sequence"/>
</dbReference>
<evidence type="ECO:0000313" key="4">
    <source>
        <dbReference type="EMBL" id="MFF3568288.1"/>
    </source>
</evidence>
<keyword evidence="1" id="KW-0175">Coiled coil</keyword>
<evidence type="ECO:0000256" key="3">
    <source>
        <dbReference type="SAM" id="Phobius"/>
    </source>
</evidence>
<feature type="compositionally biased region" description="Polar residues" evidence="2">
    <location>
        <begin position="12"/>
        <end position="25"/>
    </location>
</feature>
<feature type="transmembrane region" description="Helical" evidence="3">
    <location>
        <begin position="84"/>
        <end position="108"/>
    </location>
</feature>
<evidence type="ECO:0000313" key="5">
    <source>
        <dbReference type="Proteomes" id="UP001601992"/>
    </source>
</evidence>
<feature type="region of interest" description="Disordered" evidence="2">
    <location>
        <begin position="514"/>
        <end position="578"/>
    </location>
</feature>
<keyword evidence="5" id="KW-1185">Reference proteome</keyword>
<feature type="transmembrane region" description="Helical" evidence="3">
    <location>
        <begin position="299"/>
        <end position="318"/>
    </location>
</feature>
<feature type="compositionally biased region" description="Polar residues" evidence="2">
    <location>
        <begin position="518"/>
        <end position="543"/>
    </location>
</feature>
<gene>
    <name evidence="4" type="ORF">ACFYXQ_10995</name>
</gene>
<proteinExistence type="predicted"/>
<keyword evidence="3" id="KW-1133">Transmembrane helix</keyword>
<feature type="compositionally biased region" description="Polar residues" evidence="2">
    <location>
        <begin position="422"/>
        <end position="437"/>
    </location>
</feature>
<keyword evidence="3" id="KW-0472">Membrane</keyword>
<feature type="transmembrane region" description="Helical" evidence="3">
    <location>
        <begin position="120"/>
        <end position="141"/>
    </location>
</feature>
<evidence type="ECO:0000256" key="1">
    <source>
        <dbReference type="SAM" id="Coils"/>
    </source>
</evidence>
<feature type="transmembrane region" description="Helical" evidence="3">
    <location>
        <begin position="57"/>
        <end position="78"/>
    </location>
</feature>
<dbReference type="InterPro" id="IPR025519">
    <property type="entry name" value="DUF4407"/>
</dbReference>
<dbReference type="Pfam" id="PF14362">
    <property type="entry name" value="DUF4407"/>
    <property type="match status" value="1"/>
</dbReference>
<feature type="coiled-coil region" evidence="1">
    <location>
        <begin position="171"/>
        <end position="198"/>
    </location>
</feature>
<sequence>MTTPHISDSIDQDPTNNGSTSRHAGSIQSLRDRAIGLLTWLGGAGTGIADDHERSGYAVTGAMVLLFAAISGTVVALGSAAAQWAAILVIIATVFTVLLIGTISRALATAPLPGRGGSRIRFGGGLIGRIVVAVLAGAVVAELASTVLLGGTIDRRLGDYARHDAESAASVVTARNALDQAKSDRDTLNRTITGAQSDIQQALIIARCEYNPTPQCPQNKITGIPGQGPETRTDNSMLDDARTRLAAAQSQVQPTQDRVDQRQQALDQARAAAVGTGDRGLGARWIALNGYTFGHAGAFLLRLATLVITVMLTLLPLLSRRWRGETTFDRRISARAVADRAEQDAEAAIAVKRAEVRVESEKLRAEQELTGTRLAVHADTVIDRENERRRVIASIGAMEIGVTAPQRRAVAEFEALAELPASPTSNSQEDTVSQPSNLPAPLPQNAVAPAAGSGGLELPIIGTVPFTDTAARWIRPLVPSFVTDAIDTAPHPLRTVRQVFEETEEITFTLRRTRKVTVDSSDSNPQLPATVVDSTSQAPTAQSPYGLPPADRLNRVTGTISPTELDPRTSRQLPPGSR</sequence>
<accession>A0ABW6RW91</accession>
<feature type="region of interest" description="Disordered" evidence="2">
    <location>
        <begin position="420"/>
        <end position="440"/>
    </location>
</feature>
<dbReference type="RefSeq" id="WP_387403394.1">
    <property type="nucleotide sequence ID" value="NZ_JBIAQY010000003.1"/>
</dbReference>
<evidence type="ECO:0000256" key="2">
    <source>
        <dbReference type="SAM" id="MobiDB-lite"/>
    </source>
</evidence>
<comment type="caution">
    <text evidence="4">The sequence shown here is derived from an EMBL/GenBank/DDBJ whole genome shotgun (WGS) entry which is preliminary data.</text>
</comment>
<feature type="region of interest" description="Disordered" evidence="2">
    <location>
        <begin position="1"/>
        <end position="25"/>
    </location>
</feature>
<dbReference type="EMBL" id="JBIAQY010000003">
    <property type="protein sequence ID" value="MFF3568288.1"/>
    <property type="molecule type" value="Genomic_DNA"/>
</dbReference>
<keyword evidence="3" id="KW-0812">Transmembrane</keyword>
<organism evidence="4 5">
    <name type="scientific">Nocardia jiangxiensis</name>
    <dbReference type="NCBI Taxonomy" id="282685"/>
    <lineage>
        <taxon>Bacteria</taxon>
        <taxon>Bacillati</taxon>
        <taxon>Actinomycetota</taxon>
        <taxon>Actinomycetes</taxon>
        <taxon>Mycobacteriales</taxon>
        <taxon>Nocardiaceae</taxon>
        <taxon>Nocardia</taxon>
    </lineage>
</organism>
<protein>
    <submittedName>
        <fullName evidence="4">DUF4407 domain-containing protein</fullName>
    </submittedName>
</protein>
<name>A0ABW6RW91_9NOCA</name>
<reference evidence="4 5" key="1">
    <citation type="submission" date="2024-10" db="EMBL/GenBank/DDBJ databases">
        <title>The Natural Products Discovery Center: Release of the First 8490 Sequenced Strains for Exploring Actinobacteria Biosynthetic Diversity.</title>
        <authorList>
            <person name="Kalkreuter E."/>
            <person name="Kautsar S.A."/>
            <person name="Yang D."/>
            <person name="Bader C.D."/>
            <person name="Teijaro C.N."/>
            <person name="Fluegel L."/>
            <person name="Davis C.M."/>
            <person name="Simpson J.R."/>
            <person name="Lauterbach L."/>
            <person name="Steele A.D."/>
            <person name="Gui C."/>
            <person name="Meng S."/>
            <person name="Li G."/>
            <person name="Viehrig K."/>
            <person name="Ye F."/>
            <person name="Su P."/>
            <person name="Kiefer A.F."/>
            <person name="Nichols A."/>
            <person name="Cepeda A.J."/>
            <person name="Yan W."/>
            <person name="Fan B."/>
            <person name="Jiang Y."/>
            <person name="Adhikari A."/>
            <person name="Zheng C.-J."/>
            <person name="Schuster L."/>
            <person name="Cowan T.M."/>
            <person name="Smanski M.J."/>
            <person name="Chevrette M.G."/>
            <person name="De Carvalho L.P.S."/>
            <person name="Shen B."/>
        </authorList>
    </citation>
    <scope>NUCLEOTIDE SEQUENCE [LARGE SCALE GENOMIC DNA]</scope>
    <source>
        <strain evidence="4 5">NPDC002593</strain>
    </source>
</reference>